<dbReference type="GO" id="GO:0046872">
    <property type="term" value="F:metal ion binding"/>
    <property type="evidence" value="ECO:0007669"/>
    <property type="project" value="UniProtKB-KW"/>
</dbReference>
<dbReference type="EC" id="2.8.1.7" evidence="3"/>
<dbReference type="GO" id="GO:0008483">
    <property type="term" value="F:transaminase activity"/>
    <property type="evidence" value="ECO:0007669"/>
    <property type="project" value="UniProtKB-KW"/>
</dbReference>
<gene>
    <name evidence="12" type="ORF">CCAND38_10007</name>
</gene>
<dbReference type="InterPro" id="IPR015422">
    <property type="entry name" value="PyrdxlP-dep_Trfase_small"/>
</dbReference>
<sequence>MIYFDNASTTRPFPEVVEKIQQTLTSHYGNPSSTHSLGRSAKSLIENARKNIAKWLNVNASELIFTSGGTEANNMILRSAVRDLGVKTIITSKIEHHAVLHCVEHLQREYGIDILYVQLSEVGDVDLHDLEYLLQRTENQKVLVSLMHVNNEIGNMLPITKVGELCKTYNAYFHSDTVQSIGHFPLDLKAFPIDFITASAHKFHGTKGIGFAYVRKGIPLRGLIFGGEQEKGMRSGTENLHNIVAMETALNESYKNLTTSTEHIKSIKKHFIESVRKYFPEAKFNGNSGNMESSSYTILNVAFPFSADKGVTLLFTLDLKGVACSKGSACQSGSVQNSHVLSAFLSEEQLKMPSLRFSFSVYNTKDEVDKVINILREIQK</sequence>
<evidence type="ECO:0000259" key="11">
    <source>
        <dbReference type="Pfam" id="PF00266"/>
    </source>
</evidence>
<keyword evidence="7" id="KW-0408">Iron</keyword>
<evidence type="ECO:0000313" key="12">
    <source>
        <dbReference type="EMBL" id="CEN43040.1"/>
    </source>
</evidence>
<dbReference type="AlphaFoldDB" id="A0A0B7HUJ9"/>
<evidence type="ECO:0000256" key="5">
    <source>
        <dbReference type="ARBA" id="ARBA00022723"/>
    </source>
</evidence>
<evidence type="ECO:0000256" key="9">
    <source>
        <dbReference type="ARBA" id="ARBA00050776"/>
    </source>
</evidence>
<keyword evidence="4 12" id="KW-0808">Transferase</keyword>
<dbReference type="SUPFAM" id="SSF53383">
    <property type="entry name" value="PLP-dependent transferases"/>
    <property type="match status" value="1"/>
</dbReference>
<keyword evidence="13" id="KW-1185">Reference proteome</keyword>
<organism evidence="12 13">
    <name type="scientific">Capnocytophaga canis</name>
    <dbReference type="NCBI Taxonomy" id="1848903"/>
    <lineage>
        <taxon>Bacteria</taxon>
        <taxon>Pseudomonadati</taxon>
        <taxon>Bacteroidota</taxon>
        <taxon>Flavobacteriia</taxon>
        <taxon>Flavobacteriales</taxon>
        <taxon>Flavobacteriaceae</taxon>
        <taxon>Capnocytophaga</taxon>
    </lineage>
</organism>
<evidence type="ECO:0000256" key="1">
    <source>
        <dbReference type="ARBA" id="ARBA00001933"/>
    </source>
</evidence>
<evidence type="ECO:0000256" key="6">
    <source>
        <dbReference type="ARBA" id="ARBA00022898"/>
    </source>
</evidence>
<keyword evidence="8" id="KW-0411">Iron-sulfur</keyword>
<keyword evidence="6" id="KW-0663">Pyridoxal phosphate</keyword>
<dbReference type="GO" id="GO:0051536">
    <property type="term" value="F:iron-sulfur cluster binding"/>
    <property type="evidence" value="ECO:0007669"/>
    <property type="project" value="UniProtKB-KW"/>
</dbReference>
<evidence type="ECO:0000256" key="8">
    <source>
        <dbReference type="ARBA" id="ARBA00023014"/>
    </source>
</evidence>
<evidence type="ECO:0000313" key="13">
    <source>
        <dbReference type="Proteomes" id="UP000045051"/>
    </source>
</evidence>
<dbReference type="GO" id="GO:0031071">
    <property type="term" value="F:cysteine desulfurase activity"/>
    <property type="evidence" value="ECO:0007669"/>
    <property type="project" value="UniProtKB-EC"/>
</dbReference>
<evidence type="ECO:0000256" key="4">
    <source>
        <dbReference type="ARBA" id="ARBA00022679"/>
    </source>
</evidence>
<protein>
    <recommendedName>
        <fullName evidence="3">cysteine desulfurase</fullName>
        <ecNumber evidence="3">2.8.1.7</ecNumber>
    </recommendedName>
</protein>
<dbReference type="EMBL" id="CDOI01000001">
    <property type="protein sequence ID" value="CEN43040.1"/>
    <property type="molecule type" value="Genomic_DNA"/>
</dbReference>
<reference evidence="12 13" key="1">
    <citation type="submission" date="2015-01" db="EMBL/GenBank/DDBJ databases">
        <authorList>
            <person name="Xiang T."/>
            <person name="Song Y."/>
            <person name="Huang L."/>
            <person name="Wang B."/>
            <person name="Wu P."/>
        </authorList>
    </citation>
    <scope>NUCLEOTIDE SEQUENCE [LARGE SCALE GENOMIC DNA]</scope>
    <source>
        <strain evidence="12 13">CcD38</strain>
    </source>
</reference>
<comment type="similarity">
    <text evidence="2">Belongs to the class-V pyridoxal-phosphate-dependent aminotransferase family. NifS/IscS subfamily.</text>
</comment>
<dbReference type="Gene3D" id="1.10.260.50">
    <property type="match status" value="1"/>
</dbReference>
<dbReference type="InterPro" id="IPR000192">
    <property type="entry name" value="Aminotrans_V_dom"/>
</dbReference>
<comment type="cofactor">
    <cofactor evidence="1 10">
        <name>pyridoxal 5'-phosphate</name>
        <dbReference type="ChEBI" id="CHEBI:597326"/>
    </cofactor>
</comment>
<keyword evidence="5" id="KW-0479">Metal-binding</keyword>
<dbReference type="InterPro" id="IPR016454">
    <property type="entry name" value="Cysteine_dSase"/>
</dbReference>
<evidence type="ECO:0000256" key="3">
    <source>
        <dbReference type="ARBA" id="ARBA00012239"/>
    </source>
</evidence>
<dbReference type="PROSITE" id="PS00595">
    <property type="entry name" value="AA_TRANSFER_CLASS_5"/>
    <property type="match status" value="1"/>
</dbReference>
<evidence type="ECO:0000256" key="7">
    <source>
        <dbReference type="ARBA" id="ARBA00023004"/>
    </source>
</evidence>
<dbReference type="PIRSF" id="PIRSF005572">
    <property type="entry name" value="NifS"/>
    <property type="match status" value="1"/>
</dbReference>
<feature type="domain" description="Aminotransferase class V" evidence="11">
    <location>
        <begin position="2"/>
        <end position="371"/>
    </location>
</feature>
<name>A0A0B7HUJ9_9FLAO</name>
<dbReference type="InterPro" id="IPR020578">
    <property type="entry name" value="Aminotrans_V_PyrdxlP_BS"/>
</dbReference>
<dbReference type="InterPro" id="IPR015424">
    <property type="entry name" value="PyrdxlP-dep_Trfase"/>
</dbReference>
<dbReference type="Proteomes" id="UP000045051">
    <property type="component" value="Unassembled WGS sequence"/>
</dbReference>
<dbReference type="PANTHER" id="PTHR11601">
    <property type="entry name" value="CYSTEINE DESULFURYLASE FAMILY MEMBER"/>
    <property type="match status" value="1"/>
</dbReference>
<evidence type="ECO:0000256" key="2">
    <source>
        <dbReference type="ARBA" id="ARBA00006490"/>
    </source>
</evidence>
<accession>A0A0B7HUJ9</accession>
<dbReference type="InterPro" id="IPR015421">
    <property type="entry name" value="PyrdxlP-dep_Trfase_major"/>
</dbReference>
<dbReference type="Gene3D" id="3.40.640.10">
    <property type="entry name" value="Type I PLP-dependent aspartate aminotransferase-like (Major domain)"/>
    <property type="match status" value="1"/>
</dbReference>
<evidence type="ECO:0000256" key="10">
    <source>
        <dbReference type="RuleBase" id="RU004504"/>
    </source>
</evidence>
<dbReference type="RefSeq" id="WP_042342844.1">
    <property type="nucleotide sequence ID" value="NZ_CDOI01000001.1"/>
</dbReference>
<comment type="catalytic activity">
    <reaction evidence="9">
        <text>(sulfur carrier)-H + L-cysteine = (sulfur carrier)-SH + L-alanine</text>
        <dbReference type="Rhea" id="RHEA:43892"/>
        <dbReference type="Rhea" id="RHEA-COMP:14737"/>
        <dbReference type="Rhea" id="RHEA-COMP:14739"/>
        <dbReference type="ChEBI" id="CHEBI:29917"/>
        <dbReference type="ChEBI" id="CHEBI:35235"/>
        <dbReference type="ChEBI" id="CHEBI:57972"/>
        <dbReference type="ChEBI" id="CHEBI:64428"/>
        <dbReference type="EC" id="2.8.1.7"/>
    </reaction>
</comment>
<proteinExistence type="inferred from homology"/>
<dbReference type="Pfam" id="PF00266">
    <property type="entry name" value="Aminotran_5"/>
    <property type="match status" value="1"/>
</dbReference>
<dbReference type="Gene3D" id="3.90.1150.10">
    <property type="entry name" value="Aspartate Aminotransferase, domain 1"/>
    <property type="match status" value="1"/>
</dbReference>
<keyword evidence="12" id="KW-0032">Aminotransferase</keyword>
<dbReference type="PANTHER" id="PTHR11601:SF34">
    <property type="entry name" value="CYSTEINE DESULFURASE"/>
    <property type="match status" value="1"/>
</dbReference>